<evidence type="ECO:0000313" key="1">
    <source>
        <dbReference type="EMBL" id="KAF9510531.1"/>
    </source>
</evidence>
<dbReference type="GO" id="GO:0005739">
    <property type="term" value="C:mitochondrion"/>
    <property type="evidence" value="ECO:0007669"/>
    <property type="project" value="TreeGrafter"/>
</dbReference>
<dbReference type="PANTHER" id="PTHR10745">
    <property type="entry name" value="GLYCYL-TRNA SYNTHETASE/DNA POLYMERASE SUBUNIT GAMMA-2"/>
    <property type="match status" value="1"/>
</dbReference>
<comment type="caution">
    <text evidence="1">The sequence shown here is derived from an EMBL/GenBank/DDBJ whole genome shotgun (WGS) entry which is preliminary data.</text>
</comment>
<dbReference type="Proteomes" id="UP000886523">
    <property type="component" value="Unassembled WGS sequence"/>
</dbReference>
<dbReference type="SUPFAM" id="SSF55681">
    <property type="entry name" value="Class II aaRS and biotin synthetases"/>
    <property type="match status" value="1"/>
</dbReference>
<gene>
    <name evidence="1" type="ORF">BS47DRAFT_1395850</name>
</gene>
<dbReference type="OrthoDB" id="10267474at2759"/>
<dbReference type="InterPro" id="IPR027031">
    <property type="entry name" value="Gly-tRNA_synthase/POLG2"/>
</dbReference>
<accession>A0A9P6DPY1</accession>
<dbReference type="AlphaFoldDB" id="A0A9P6DPY1"/>
<organism evidence="1 2">
    <name type="scientific">Hydnum rufescens UP504</name>
    <dbReference type="NCBI Taxonomy" id="1448309"/>
    <lineage>
        <taxon>Eukaryota</taxon>
        <taxon>Fungi</taxon>
        <taxon>Dikarya</taxon>
        <taxon>Basidiomycota</taxon>
        <taxon>Agaricomycotina</taxon>
        <taxon>Agaricomycetes</taxon>
        <taxon>Cantharellales</taxon>
        <taxon>Hydnaceae</taxon>
        <taxon>Hydnum</taxon>
    </lineage>
</organism>
<keyword evidence="2" id="KW-1185">Reference proteome</keyword>
<evidence type="ECO:0000313" key="2">
    <source>
        <dbReference type="Proteomes" id="UP000886523"/>
    </source>
</evidence>
<dbReference type="InterPro" id="IPR045864">
    <property type="entry name" value="aa-tRNA-synth_II/BPL/LPL"/>
</dbReference>
<protein>
    <submittedName>
        <fullName evidence="1">Uncharacterized protein</fullName>
    </submittedName>
</protein>
<reference evidence="1" key="1">
    <citation type="journal article" date="2020" name="Nat. Commun.">
        <title>Large-scale genome sequencing of mycorrhizal fungi provides insights into the early evolution of symbiotic traits.</title>
        <authorList>
            <person name="Miyauchi S."/>
            <person name="Kiss E."/>
            <person name="Kuo A."/>
            <person name="Drula E."/>
            <person name="Kohler A."/>
            <person name="Sanchez-Garcia M."/>
            <person name="Morin E."/>
            <person name="Andreopoulos B."/>
            <person name="Barry K.W."/>
            <person name="Bonito G."/>
            <person name="Buee M."/>
            <person name="Carver A."/>
            <person name="Chen C."/>
            <person name="Cichocki N."/>
            <person name="Clum A."/>
            <person name="Culley D."/>
            <person name="Crous P.W."/>
            <person name="Fauchery L."/>
            <person name="Girlanda M."/>
            <person name="Hayes R.D."/>
            <person name="Keri Z."/>
            <person name="LaButti K."/>
            <person name="Lipzen A."/>
            <person name="Lombard V."/>
            <person name="Magnuson J."/>
            <person name="Maillard F."/>
            <person name="Murat C."/>
            <person name="Nolan M."/>
            <person name="Ohm R.A."/>
            <person name="Pangilinan J."/>
            <person name="Pereira M.F."/>
            <person name="Perotto S."/>
            <person name="Peter M."/>
            <person name="Pfister S."/>
            <person name="Riley R."/>
            <person name="Sitrit Y."/>
            <person name="Stielow J.B."/>
            <person name="Szollosi G."/>
            <person name="Zifcakova L."/>
            <person name="Stursova M."/>
            <person name="Spatafora J.W."/>
            <person name="Tedersoo L."/>
            <person name="Vaario L.M."/>
            <person name="Yamada A."/>
            <person name="Yan M."/>
            <person name="Wang P."/>
            <person name="Xu J."/>
            <person name="Bruns T."/>
            <person name="Baldrian P."/>
            <person name="Vilgalys R."/>
            <person name="Dunand C."/>
            <person name="Henrissat B."/>
            <person name="Grigoriev I.V."/>
            <person name="Hibbett D."/>
            <person name="Nagy L.G."/>
            <person name="Martin F.M."/>
        </authorList>
    </citation>
    <scope>NUCLEOTIDE SEQUENCE</scope>
    <source>
        <strain evidence="1">UP504</strain>
    </source>
</reference>
<sequence length="91" mass="10450">MPRNPWEGQLHGNDLGGNLQANIIEEWHCHFIMEEHMLKVDTMIMTPAPVFKTSGHVTQFTDWIVKDVKTGKVLLMDHLIKCILEARLKGD</sequence>
<dbReference type="Gene3D" id="3.30.930.10">
    <property type="entry name" value="Bira Bifunctional Protein, Domain 2"/>
    <property type="match status" value="1"/>
</dbReference>
<proteinExistence type="predicted"/>
<dbReference type="GO" id="GO:0004820">
    <property type="term" value="F:glycine-tRNA ligase activity"/>
    <property type="evidence" value="ECO:0007669"/>
    <property type="project" value="TreeGrafter"/>
</dbReference>
<dbReference type="PANTHER" id="PTHR10745:SF0">
    <property type="entry name" value="GLYCINE--TRNA LIGASE"/>
    <property type="match status" value="1"/>
</dbReference>
<dbReference type="GO" id="GO:0070150">
    <property type="term" value="P:mitochondrial glycyl-tRNA aminoacylation"/>
    <property type="evidence" value="ECO:0007669"/>
    <property type="project" value="TreeGrafter"/>
</dbReference>
<dbReference type="EMBL" id="MU129014">
    <property type="protein sequence ID" value="KAF9510531.1"/>
    <property type="molecule type" value="Genomic_DNA"/>
</dbReference>
<name>A0A9P6DPY1_9AGAM</name>